<proteinExistence type="predicted"/>
<dbReference type="AlphaFoldDB" id="A0A6A6E5F5"/>
<feature type="compositionally biased region" description="Acidic residues" evidence="1">
    <location>
        <begin position="66"/>
        <end position="93"/>
    </location>
</feature>
<feature type="region of interest" description="Disordered" evidence="1">
    <location>
        <begin position="56"/>
        <end position="100"/>
    </location>
</feature>
<sequence>MYETPNDPNMQNIKRVFDEMPGHYEYPFSAEHDKVLRLIDEWSTVQSDYAVDNADYDFEFEKEGNSEDGAELEDEDDEGDNDESEDSDPDSSLDTESHET</sequence>
<name>A0A6A6E5F5_9PEZI</name>
<dbReference type="EMBL" id="ML994628">
    <property type="protein sequence ID" value="KAF2187177.1"/>
    <property type="molecule type" value="Genomic_DNA"/>
</dbReference>
<evidence type="ECO:0000313" key="3">
    <source>
        <dbReference type="Proteomes" id="UP000800200"/>
    </source>
</evidence>
<dbReference type="Proteomes" id="UP000800200">
    <property type="component" value="Unassembled WGS sequence"/>
</dbReference>
<evidence type="ECO:0000256" key="1">
    <source>
        <dbReference type="SAM" id="MobiDB-lite"/>
    </source>
</evidence>
<reference evidence="2" key="1">
    <citation type="journal article" date="2020" name="Stud. Mycol.">
        <title>101 Dothideomycetes genomes: a test case for predicting lifestyles and emergence of pathogens.</title>
        <authorList>
            <person name="Haridas S."/>
            <person name="Albert R."/>
            <person name="Binder M."/>
            <person name="Bloem J."/>
            <person name="Labutti K."/>
            <person name="Salamov A."/>
            <person name="Andreopoulos B."/>
            <person name="Baker S."/>
            <person name="Barry K."/>
            <person name="Bills G."/>
            <person name="Bluhm B."/>
            <person name="Cannon C."/>
            <person name="Castanera R."/>
            <person name="Culley D."/>
            <person name="Daum C."/>
            <person name="Ezra D."/>
            <person name="Gonzalez J."/>
            <person name="Henrissat B."/>
            <person name="Kuo A."/>
            <person name="Liang C."/>
            <person name="Lipzen A."/>
            <person name="Lutzoni F."/>
            <person name="Magnuson J."/>
            <person name="Mondo S."/>
            <person name="Nolan M."/>
            <person name="Ohm R."/>
            <person name="Pangilinan J."/>
            <person name="Park H.-J."/>
            <person name="Ramirez L."/>
            <person name="Alfaro M."/>
            <person name="Sun H."/>
            <person name="Tritt A."/>
            <person name="Yoshinaga Y."/>
            <person name="Zwiers L.-H."/>
            <person name="Turgeon B."/>
            <person name="Goodwin S."/>
            <person name="Spatafora J."/>
            <person name="Crous P."/>
            <person name="Grigoriev I."/>
        </authorList>
    </citation>
    <scope>NUCLEOTIDE SEQUENCE</scope>
    <source>
        <strain evidence="2">CBS 207.26</strain>
    </source>
</reference>
<accession>A0A6A6E5F5</accession>
<keyword evidence="3" id="KW-1185">Reference proteome</keyword>
<evidence type="ECO:0000313" key="2">
    <source>
        <dbReference type="EMBL" id="KAF2187177.1"/>
    </source>
</evidence>
<organism evidence="2 3">
    <name type="scientific">Zopfia rhizophila CBS 207.26</name>
    <dbReference type="NCBI Taxonomy" id="1314779"/>
    <lineage>
        <taxon>Eukaryota</taxon>
        <taxon>Fungi</taxon>
        <taxon>Dikarya</taxon>
        <taxon>Ascomycota</taxon>
        <taxon>Pezizomycotina</taxon>
        <taxon>Dothideomycetes</taxon>
        <taxon>Dothideomycetes incertae sedis</taxon>
        <taxon>Zopfiaceae</taxon>
        <taxon>Zopfia</taxon>
    </lineage>
</organism>
<gene>
    <name evidence="2" type="ORF">K469DRAFT_686365</name>
</gene>
<protein>
    <submittedName>
        <fullName evidence="2">Uncharacterized protein</fullName>
    </submittedName>
</protein>